<organism evidence="7 8">
    <name type="scientific">Nocardioides daedukensis</name>
    <dbReference type="NCBI Taxonomy" id="634462"/>
    <lineage>
        <taxon>Bacteria</taxon>
        <taxon>Bacillati</taxon>
        <taxon>Actinomycetota</taxon>
        <taxon>Actinomycetes</taxon>
        <taxon>Propionibacteriales</taxon>
        <taxon>Nocardioidaceae</taxon>
        <taxon>Nocardioides</taxon>
    </lineage>
</organism>
<evidence type="ECO:0000256" key="5">
    <source>
        <dbReference type="SAM" id="SignalP"/>
    </source>
</evidence>
<dbReference type="SUPFAM" id="SSF53850">
    <property type="entry name" value="Periplasmic binding protein-like II"/>
    <property type="match status" value="1"/>
</dbReference>
<feature type="chain" id="PRO_5031066383" evidence="5">
    <location>
        <begin position="27"/>
        <end position="531"/>
    </location>
</feature>
<dbReference type="InterPro" id="IPR023765">
    <property type="entry name" value="SBP_5_CS"/>
</dbReference>
<proteinExistence type="inferred from homology"/>
<evidence type="ECO:0000256" key="1">
    <source>
        <dbReference type="ARBA" id="ARBA00004193"/>
    </source>
</evidence>
<dbReference type="PROSITE" id="PS51257">
    <property type="entry name" value="PROKAR_LIPOPROTEIN"/>
    <property type="match status" value="1"/>
</dbReference>
<evidence type="ECO:0000313" key="8">
    <source>
        <dbReference type="Proteomes" id="UP000540656"/>
    </source>
</evidence>
<dbReference type="PANTHER" id="PTHR30290:SF9">
    <property type="entry name" value="OLIGOPEPTIDE-BINDING PROTEIN APPA"/>
    <property type="match status" value="1"/>
</dbReference>
<dbReference type="GO" id="GO:0042597">
    <property type="term" value="C:periplasmic space"/>
    <property type="evidence" value="ECO:0007669"/>
    <property type="project" value="UniProtKB-ARBA"/>
</dbReference>
<dbReference type="InterPro" id="IPR000914">
    <property type="entry name" value="SBP_5_dom"/>
</dbReference>
<dbReference type="CDD" id="cd00995">
    <property type="entry name" value="PBP2_NikA_DppA_OppA_like"/>
    <property type="match status" value="1"/>
</dbReference>
<dbReference type="AlphaFoldDB" id="A0A7Y9S522"/>
<dbReference type="Proteomes" id="UP000540656">
    <property type="component" value="Unassembled WGS sequence"/>
</dbReference>
<dbReference type="EMBL" id="JACCAA010000001">
    <property type="protein sequence ID" value="NYG59889.1"/>
    <property type="molecule type" value="Genomic_DNA"/>
</dbReference>
<protein>
    <submittedName>
        <fullName evidence="7">Peptide/nickel transport system substrate-binding protein</fullName>
    </submittedName>
</protein>
<name>A0A7Y9S522_9ACTN</name>
<comment type="subcellular location">
    <subcellularLocation>
        <location evidence="1">Cell membrane</location>
        <topology evidence="1">Lipid-anchor</topology>
    </subcellularLocation>
</comment>
<accession>A0A7Y9S522</accession>
<comment type="similarity">
    <text evidence="2">Belongs to the bacterial solute-binding protein 5 family.</text>
</comment>
<feature type="signal peptide" evidence="5">
    <location>
        <begin position="1"/>
        <end position="26"/>
    </location>
</feature>
<reference evidence="7 8" key="1">
    <citation type="submission" date="2020-07" db="EMBL/GenBank/DDBJ databases">
        <title>Sequencing the genomes of 1000 actinobacteria strains.</title>
        <authorList>
            <person name="Klenk H.-P."/>
        </authorList>
    </citation>
    <scope>NUCLEOTIDE SEQUENCE [LARGE SCALE GENOMIC DNA]</scope>
    <source>
        <strain evidence="7 8">DSM 23819</strain>
    </source>
</reference>
<evidence type="ECO:0000259" key="6">
    <source>
        <dbReference type="Pfam" id="PF00496"/>
    </source>
</evidence>
<keyword evidence="4 5" id="KW-0732">Signal</keyword>
<dbReference type="Pfam" id="PF00496">
    <property type="entry name" value="SBP_bac_5"/>
    <property type="match status" value="1"/>
</dbReference>
<dbReference type="GO" id="GO:0015833">
    <property type="term" value="P:peptide transport"/>
    <property type="evidence" value="ECO:0007669"/>
    <property type="project" value="TreeGrafter"/>
</dbReference>
<evidence type="ECO:0000313" key="7">
    <source>
        <dbReference type="EMBL" id="NYG59889.1"/>
    </source>
</evidence>
<sequence length="531" mass="56452">MSTTIRSRTTSLAAAVLLVGTLAACAGDDKDDKKEADSSIFEVGLVGDQPEGDPVKGGQLRVSTFGELRDFDPVALIANGLSGGTELAAIYDVLLRHDPETGKYVGQLADSIEANDDATTYTLTLRDGVKFSDGTDLDADAVVASIERYLKNGGGQAGLWQRKVKSMKAADPLTVEFTMVEPWLDFEYMLASAPGMIVAASADAKAKFTPVGAGPYTFDSYAPGEQLVLKANPDYHGGAPALESLRFTLIQTAQGTLDVLKAGDADVAVLRDSHVIADAVESDLGGSMNVVSLGVGLVINHREGSVLADPDLRRAIAAALDPKVITERTYKGYGIPGTEMFPAESLWGPTDGPEIDLKQAKELVAKAKENGFDGTVRYLGIAKVSQQTGLSIEAMLGRIGIEVKSTYVPGSAEMIEKVFMKHDFDLAGWSFGTPDAAVFPELYDSFHSSSRSNAGGYADTEMDGLIEDLGSAQTEDEQTELIGKIQEQWNESIPAIVFGAQPEYVAWSDQVGGVTPHVDSIVLLDDAWLAK</sequence>
<evidence type="ECO:0000256" key="3">
    <source>
        <dbReference type="ARBA" id="ARBA00022448"/>
    </source>
</evidence>
<dbReference type="GO" id="GO:1904680">
    <property type="term" value="F:peptide transmembrane transporter activity"/>
    <property type="evidence" value="ECO:0007669"/>
    <property type="project" value="TreeGrafter"/>
</dbReference>
<keyword evidence="8" id="KW-1185">Reference proteome</keyword>
<evidence type="ECO:0000256" key="2">
    <source>
        <dbReference type="ARBA" id="ARBA00005695"/>
    </source>
</evidence>
<dbReference type="InterPro" id="IPR030678">
    <property type="entry name" value="Peptide/Ni-bd"/>
</dbReference>
<dbReference type="Gene3D" id="3.40.190.10">
    <property type="entry name" value="Periplasmic binding protein-like II"/>
    <property type="match status" value="1"/>
</dbReference>
<dbReference type="GO" id="GO:0043190">
    <property type="term" value="C:ATP-binding cassette (ABC) transporter complex"/>
    <property type="evidence" value="ECO:0007669"/>
    <property type="project" value="InterPro"/>
</dbReference>
<dbReference type="PIRSF" id="PIRSF002741">
    <property type="entry name" value="MppA"/>
    <property type="match status" value="1"/>
</dbReference>
<dbReference type="RefSeq" id="WP_179502892.1">
    <property type="nucleotide sequence ID" value="NZ_JACCAA010000001.1"/>
</dbReference>
<keyword evidence="3" id="KW-0813">Transport</keyword>
<feature type="domain" description="Solute-binding protein family 5" evidence="6">
    <location>
        <begin position="103"/>
        <end position="444"/>
    </location>
</feature>
<dbReference type="Gene3D" id="3.10.105.10">
    <property type="entry name" value="Dipeptide-binding Protein, Domain 3"/>
    <property type="match status" value="1"/>
</dbReference>
<dbReference type="PANTHER" id="PTHR30290">
    <property type="entry name" value="PERIPLASMIC BINDING COMPONENT OF ABC TRANSPORTER"/>
    <property type="match status" value="1"/>
</dbReference>
<gene>
    <name evidence="7" type="ORF">BJ980_002812</name>
</gene>
<evidence type="ECO:0000256" key="4">
    <source>
        <dbReference type="ARBA" id="ARBA00022729"/>
    </source>
</evidence>
<dbReference type="InterPro" id="IPR039424">
    <property type="entry name" value="SBP_5"/>
</dbReference>
<comment type="caution">
    <text evidence="7">The sequence shown here is derived from an EMBL/GenBank/DDBJ whole genome shotgun (WGS) entry which is preliminary data.</text>
</comment>
<dbReference type="PROSITE" id="PS01040">
    <property type="entry name" value="SBP_BACTERIAL_5"/>
    <property type="match status" value="1"/>
</dbReference>